<dbReference type="PROSITE" id="PS51198">
    <property type="entry name" value="UVRD_HELICASE_ATP_BIND"/>
    <property type="match status" value="1"/>
</dbReference>
<keyword evidence="7" id="KW-0413">Isomerase</keyword>
<evidence type="ECO:0000256" key="8">
    <source>
        <dbReference type="ARBA" id="ARBA00034617"/>
    </source>
</evidence>
<evidence type="ECO:0000256" key="2">
    <source>
        <dbReference type="ARBA" id="ARBA00022741"/>
    </source>
</evidence>
<feature type="binding site" evidence="10">
    <location>
        <begin position="33"/>
        <end position="40"/>
    </location>
    <ligand>
        <name>ATP</name>
        <dbReference type="ChEBI" id="CHEBI:30616"/>
    </ligand>
</feature>
<dbReference type="PANTHER" id="PTHR11070:SF2">
    <property type="entry name" value="ATP-DEPENDENT DNA HELICASE SRS2"/>
    <property type="match status" value="1"/>
</dbReference>
<dbReference type="InterPro" id="IPR000212">
    <property type="entry name" value="DNA_helicase_UvrD/REP"/>
</dbReference>
<dbReference type="EMBL" id="NMQW01000015">
    <property type="protein sequence ID" value="OXM86301.1"/>
    <property type="molecule type" value="Genomic_DNA"/>
</dbReference>
<keyword evidence="4 10" id="KW-0347">Helicase</keyword>
<dbReference type="GO" id="GO:0006260">
    <property type="term" value="P:DNA replication"/>
    <property type="evidence" value="ECO:0007669"/>
    <property type="project" value="InterPro"/>
</dbReference>
<dbReference type="GO" id="GO:0005829">
    <property type="term" value="C:cytosol"/>
    <property type="evidence" value="ECO:0007669"/>
    <property type="project" value="TreeGrafter"/>
</dbReference>
<dbReference type="CDD" id="cd18807">
    <property type="entry name" value="SF1_C_UvrD"/>
    <property type="match status" value="1"/>
</dbReference>
<dbReference type="PANTHER" id="PTHR11070">
    <property type="entry name" value="UVRD / RECB / PCRA DNA HELICASE FAMILY MEMBER"/>
    <property type="match status" value="1"/>
</dbReference>
<dbReference type="RefSeq" id="WP_094014759.1">
    <property type="nucleotide sequence ID" value="NZ_NMQW01000015.1"/>
</dbReference>
<comment type="catalytic activity">
    <reaction evidence="9 11">
        <text>ATP + H2O = ADP + phosphate + H(+)</text>
        <dbReference type="Rhea" id="RHEA:13065"/>
        <dbReference type="ChEBI" id="CHEBI:15377"/>
        <dbReference type="ChEBI" id="CHEBI:15378"/>
        <dbReference type="ChEBI" id="CHEBI:30616"/>
        <dbReference type="ChEBI" id="CHEBI:43474"/>
        <dbReference type="ChEBI" id="CHEBI:456216"/>
        <dbReference type="EC" id="5.6.2.4"/>
    </reaction>
</comment>
<dbReference type="Gene3D" id="1.10.486.10">
    <property type="entry name" value="PCRA, domain 4"/>
    <property type="match status" value="1"/>
</dbReference>
<keyword evidence="2 10" id="KW-0547">Nucleotide-binding</keyword>
<dbReference type="PROSITE" id="PS51217">
    <property type="entry name" value="UVRD_HELICASE_CTER"/>
    <property type="match status" value="1"/>
</dbReference>
<keyword evidence="5 10" id="KW-0067">ATP-binding</keyword>
<comment type="similarity">
    <text evidence="1 11">Belongs to the helicase family. UvrD subfamily.</text>
</comment>
<evidence type="ECO:0000256" key="1">
    <source>
        <dbReference type="ARBA" id="ARBA00009922"/>
    </source>
</evidence>
<name>A0A229USR8_9BACL</name>
<dbReference type="InterPro" id="IPR027417">
    <property type="entry name" value="P-loop_NTPase"/>
</dbReference>
<dbReference type="InterPro" id="IPR013986">
    <property type="entry name" value="DExx_box_DNA_helicase_dom_sf"/>
</dbReference>
<dbReference type="AlphaFoldDB" id="A0A229USR8"/>
<evidence type="ECO:0000256" key="10">
    <source>
        <dbReference type="PROSITE-ProRule" id="PRU00560"/>
    </source>
</evidence>
<dbReference type="GO" id="GO:0003677">
    <property type="term" value="F:DNA binding"/>
    <property type="evidence" value="ECO:0007669"/>
    <property type="project" value="UniProtKB-KW"/>
</dbReference>
<dbReference type="InterPro" id="IPR005751">
    <property type="entry name" value="ATP-dep_DNA_helicase_PcrA"/>
</dbReference>
<reference evidence="14 15" key="1">
    <citation type="submission" date="2017-07" db="EMBL/GenBank/DDBJ databases">
        <title>Genome sequencing and assembly of Paenibacillus rigui.</title>
        <authorList>
            <person name="Mayilraj S."/>
        </authorList>
    </citation>
    <scope>NUCLEOTIDE SEQUENCE [LARGE SCALE GENOMIC DNA]</scope>
    <source>
        <strain evidence="14 15">JCM 16352</strain>
    </source>
</reference>
<evidence type="ECO:0000256" key="6">
    <source>
        <dbReference type="ARBA" id="ARBA00023125"/>
    </source>
</evidence>
<dbReference type="Pfam" id="PF13361">
    <property type="entry name" value="UvrD_C"/>
    <property type="match status" value="1"/>
</dbReference>
<dbReference type="Pfam" id="PF21196">
    <property type="entry name" value="PcrA_UvrD_tudor"/>
    <property type="match status" value="1"/>
</dbReference>
<evidence type="ECO:0000256" key="5">
    <source>
        <dbReference type="ARBA" id="ARBA00022840"/>
    </source>
</evidence>
<organism evidence="14 15">
    <name type="scientific">Paenibacillus rigui</name>
    <dbReference type="NCBI Taxonomy" id="554312"/>
    <lineage>
        <taxon>Bacteria</taxon>
        <taxon>Bacillati</taxon>
        <taxon>Bacillota</taxon>
        <taxon>Bacilli</taxon>
        <taxon>Bacillales</taxon>
        <taxon>Paenibacillaceae</taxon>
        <taxon>Paenibacillus</taxon>
    </lineage>
</organism>
<protein>
    <recommendedName>
        <fullName evidence="11">ATP-dependent DNA helicase</fullName>
        <ecNumber evidence="11">5.6.2.4</ecNumber>
    </recommendedName>
</protein>
<dbReference type="GO" id="GO:0000725">
    <property type="term" value="P:recombinational repair"/>
    <property type="evidence" value="ECO:0007669"/>
    <property type="project" value="TreeGrafter"/>
</dbReference>
<dbReference type="FunFam" id="1.10.486.10:FF:000003">
    <property type="entry name" value="ATP-dependent DNA helicase"/>
    <property type="match status" value="1"/>
</dbReference>
<dbReference type="InterPro" id="IPR014016">
    <property type="entry name" value="UvrD-like_ATP-bd"/>
</dbReference>
<dbReference type="GO" id="GO:0016887">
    <property type="term" value="F:ATP hydrolysis activity"/>
    <property type="evidence" value="ECO:0007669"/>
    <property type="project" value="RHEA"/>
</dbReference>
<dbReference type="EC" id="5.6.2.4" evidence="11"/>
<gene>
    <name evidence="14" type="primary">pcrA</name>
    <name evidence="14" type="ORF">CF651_10220</name>
</gene>
<dbReference type="GO" id="GO:0043138">
    <property type="term" value="F:3'-5' DNA helicase activity"/>
    <property type="evidence" value="ECO:0007669"/>
    <property type="project" value="UniProtKB-EC"/>
</dbReference>
<proteinExistence type="inferred from homology"/>
<dbReference type="InterPro" id="IPR014017">
    <property type="entry name" value="DNA_helicase_UvrD-like_C"/>
</dbReference>
<dbReference type="NCBIfam" id="TIGR01073">
    <property type="entry name" value="pcrA"/>
    <property type="match status" value="1"/>
</dbReference>
<sequence>MNEHVDIFASIQTLNPQQKQAVETVDGPLLIMAGAGSGKTRVLTHRIAYLIATRKAPPWAILAITFTNKAAREMQERVSKLVGPGGQDIWVSTFHSMCVRILRKDITRIGFTSNFTILDSGDQLSVVKNCMKELNIDVKKFEPKSVQAAISTAKNELKTPEMLENLIGDYFDGIVAKVYKLYQKKLKFNNSLDFDDLIMQTIQLFKEVPEVLEFYQNKFQYIHVDEYQDTNRAQYMLCLMLADKHKRICVVGDSDQSIYRWRGADISNILNFEKDYPKATTILLEQNYRSTSNILNAANKVIANNAGRRAKNLWTSKDDGPKIRLYQADSEHEEGYFVTNEINKNVRTNGKRFSDHAILYRTNAQSRVIEEILIKSDIPYQIVGGIKFYDRKEIKDILAYLRLISNPTDDISFVRIVNVPKRGIGDTTVDRLAEAAGRRGISMFEMLDEVDGLEIGTKAKHALADFREMIDNLNRMVDYLSVTELTEKMLELTEYRMELQREKTIEATARLENIDEFLSVTMDFEKRNEDKSLVSFLTDLALIADIDSMNNAAEEQADANNSVVLMTMHSAKGLEFPVVFIIGMEEGVFPHSRASNDNEELEEERRLAYVGITRAEQELFLTCARMRTLFGRTNMNAPSRFLTEIPEELLELVTPGVIGGRSSMGGLSRGGRESRYGSGGSFGAAGGFGAAGSAAPAKAAGFRPTAAGGAATAGAVRPAAASGAAAKPATDYRMGDKVAHGKWGTGTVVAIKGSGDDTELQIAFPAPVGVKRLLAKFAPITKES</sequence>
<dbReference type="Pfam" id="PF00580">
    <property type="entry name" value="UvrD-helicase"/>
    <property type="match status" value="1"/>
</dbReference>
<comment type="catalytic activity">
    <reaction evidence="8">
        <text>Couples ATP hydrolysis with the unwinding of duplex DNA by translocating in the 3'-5' direction.</text>
        <dbReference type="EC" id="5.6.2.4"/>
    </reaction>
</comment>
<evidence type="ECO:0000256" key="3">
    <source>
        <dbReference type="ARBA" id="ARBA00022801"/>
    </source>
</evidence>
<evidence type="ECO:0000256" key="9">
    <source>
        <dbReference type="ARBA" id="ARBA00048988"/>
    </source>
</evidence>
<accession>A0A229USR8</accession>
<evidence type="ECO:0000256" key="4">
    <source>
        <dbReference type="ARBA" id="ARBA00022806"/>
    </source>
</evidence>
<feature type="domain" description="UvrD-like helicase C-terminal" evidence="13">
    <location>
        <begin position="292"/>
        <end position="573"/>
    </location>
</feature>
<comment type="caution">
    <text evidence="14">The sequence shown here is derived from an EMBL/GenBank/DDBJ whole genome shotgun (WGS) entry which is preliminary data.</text>
</comment>
<dbReference type="CDD" id="cd17932">
    <property type="entry name" value="DEXQc_UvrD"/>
    <property type="match status" value="1"/>
</dbReference>
<evidence type="ECO:0000256" key="11">
    <source>
        <dbReference type="RuleBase" id="RU364053"/>
    </source>
</evidence>
<dbReference type="OrthoDB" id="9810135at2"/>
<evidence type="ECO:0000313" key="14">
    <source>
        <dbReference type="EMBL" id="OXM86301.1"/>
    </source>
</evidence>
<dbReference type="Gene3D" id="1.10.10.160">
    <property type="match status" value="1"/>
</dbReference>
<dbReference type="Proteomes" id="UP000215509">
    <property type="component" value="Unassembled WGS sequence"/>
</dbReference>
<dbReference type="SUPFAM" id="SSF52540">
    <property type="entry name" value="P-loop containing nucleoside triphosphate hydrolases"/>
    <property type="match status" value="1"/>
</dbReference>
<dbReference type="GO" id="GO:0005524">
    <property type="term" value="F:ATP binding"/>
    <property type="evidence" value="ECO:0007669"/>
    <property type="project" value="UniProtKB-UniRule"/>
</dbReference>
<dbReference type="Gene3D" id="3.40.50.300">
    <property type="entry name" value="P-loop containing nucleotide triphosphate hydrolases"/>
    <property type="match status" value="2"/>
</dbReference>
<dbReference type="FunFam" id="1.10.10.160:FF:000001">
    <property type="entry name" value="ATP-dependent DNA helicase"/>
    <property type="match status" value="1"/>
</dbReference>
<keyword evidence="15" id="KW-1185">Reference proteome</keyword>
<evidence type="ECO:0000259" key="13">
    <source>
        <dbReference type="PROSITE" id="PS51217"/>
    </source>
</evidence>
<evidence type="ECO:0000313" key="15">
    <source>
        <dbReference type="Proteomes" id="UP000215509"/>
    </source>
</evidence>
<keyword evidence="6 11" id="KW-0238">DNA-binding</keyword>
<feature type="domain" description="UvrD-like helicase ATP-binding" evidence="12">
    <location>
        <begin position="12"/>
        <end position="291"/>
    </location>
</feature>
<evidence type="ECO:0000259" key="12">
    <source>
        <dbReference type="PROSITE" id="PS51198"/>
    </source>
</evidence>
<evidence type="ECO:0000256" key="7">
    <source>
        <dbReference type="ARBA" id="ARBA00023235"/>
    </source>
</evidence>
<dbReference type="GO" id="GO:0033202">
    <property type="term" value="C:DNA helicase complex"/>
    <property type="evidence" value="ECO:0007669"/>
    <property type="project" value="TreeGrafter"/>
</dbReference>
<dbReference type="GO" id="GO:0009314">
    <property type="term" value="P:response to radiation"/>
    <property type="evidence" value="ECO:0007669"/>
    <property type="project" value="UniProtKB-ARBA"/>
</dbReference>
<keyword evidence="3 10" id="KW-0378">Hydrolase</keyword>